<proteinExistence type="predicted"/>
<sequence length="257" mass="29290">MEKCYCRNYVNIDIVFSISGRLRLRVRKNPNNPIDLLKSLKREGMIIKGSFNEITHNFLLEYDAENIDLKKLILNFCGIYSKDIRINNMKVNFRMSKKNSIGYSSILSLGFIVLDLSSHYLGIGGNAMRYKNFIRWCAVGSTIGAIFEHGYNELNENGAFDPEVMSIMYLFNSINSGTVVKNDGTPAGLYSPAIAWGITFGRHILTRNNQSIMIGTVIRGDEVKVVEENNRTFFFNQFLGSCLDVYQNVSVRRSFLR</sequence>
<dbReference type="RefSeq" id="WP_185624225.1">
    <property type="nucleotide sequence ID" value="NZ_JABGBW010000003.1"/>
</dbReference>
<evidence type="ECO:0000313" key="1">
    <source>
        <dbReference type="EMBL" id="MBC2576206.1"/>
    </source>
</evidence>
<protein>
    <submittedName>
        <fullName evidence="1">Uncharacterized protein</fullName>
    </submittedName>
</protein>
<gene>
    <name evidence="1" type="ORF">HLB29_05855</name>
</gene>
<accession>A0ABR6TMM8</accession>
<dbReference type="EMBL" id="JABGBW010000003">
    <property type="protein sequence ID" value="MBC2576206.1"/>
    <property type="molecule type" value="Genomic_DNA"/>
</dbReference>
<keyword evidence="2" id="KW-1185">Reference proteome</keyword>
<name>A0ABR6TMM8_9FIRM</name>
<dbReference type="Proteomes" id="UP000713904">
    <property type="component" value="Unassembled WGS sequence"/>
</dbReference>
<comment type="caution">
    <text evidence="1">The sequence shown here is derived from an EMBL/GenBank/DDBJ whole genome shotgun (WGS) entry which is preliminary data.</text>
</comment>
<evidence type="ECO:0000313" key="2">
    <source>
        <dbReference type="Proteomes" id="UP000713904"/>
    </source>
</evidence>
<organism evidence="1 2">
    <name type="scientific">Peptostreptococcus canis</name>
    <dbReference type="NCBI Taxonomy" id="1159213"/>
    <lineage>
        <taxon>Bacteria</taxon>
        <taxon>Bacillati</taxon>
        <taxon>Bacillota</taxon>
        <taxon>Clostridia</taxon>
        <taxon>Peptostreptococcales</taxon>
        <taxon>Peptostreptococcaceae</taxon>
        <taxon>Peptostreptococcus</taxon>
    </lineage>
</organism>
<reference evidence="1 2" key="1">
    <citation type="submission" date="2020-05" db="EMBL/GenBank/DDBJ databases">
        <title>Draft genome of xy-202 and genomic insight in genome of the genus Peptostreptococcus.</title>
        <authorList>
            <person name="Zhang Z."/>
        </authorList>
    </citation>
    <scope>NUCLEOTIDE SEQUENCE [LARGE SCALE GENOMIC DNA]</scope>
    <source>
        <strain evidence="1 2">DSM 27025</strain>
    </source>
</reference>